<accession>A0A067T9C9</accession>
<keyword evidence="3" id="KW-1185">Reference proteome</keyword>
<dbReference type="Proteomes" id="UP000027222">
    <property type="component" value="Unassembled WGS sequence"/>
</dbReference>
<dbReference type="InterPro" id="IPR036047">
    <property type="entry name" value="F-box-like_dom_sf"/>
</dbReference>
<reference evidence="3" key="1">
    <citation type="journal article" date="2014" name="Proc. Natl. Acad. Sci. U.S.A.">
        <title>Extensive sampling of basidiomycete genomes demonstrates inadequacy of the white-rot/brown-rot paradigm for wood decay fungi.</title>
        <authorList>
            <person name="Riley R."/>
            <person name="Salamov A.A."/>
            <person name="Brown D.W."/>
            <person name="Nagy L.G."/>
            <person name="Floudas D."/>
            <person name="Held B.W."/>
            <person name="Levasseur A."/>
            <person name="Lombard V."/>
            <person name="Morin E."/>
            <person name="Otillar R."/>
            <person name="Lindquist E.A."/>
            <person name="Sun H."/>
            <person name="LaButti K.M."/>
            <person name="Schmutz J."/>
            <person name="Jabbour D."/>
            <person name="Luo H."/>
            <person name="Baker S.E."/>
            <person name="Pisabarro A.G."/>
            <person name="Walton J.D."/>
            <person name="Blanchette R.A."/>
            <person name="Henrissat B."/>
            <person name="Martin F."/>
            <person name="Cullen D."/>
            <person name="Hibbett D.S."/>
            <person name="Grigoriev I.V."/>
        </authorList>
    </citation>
    <scope>NUCLEOTIDE SEQUENCE [LARGE SCALE GENOMIC DNA]</scope>
    <source>
        <strain evidence="3">CBS 339.88</strain>
    </source>
</reference>
<feature type="compositionally biased region" description="Basic residues" evidence="1">
    <location>
        <begin position="7"/>
        <end position="16"/>
    </location>
</feature>
<dbReference type="SUPFAM" id="SSF81383">
    <property type="entry name" value="F-box domain"/>
    <property type="match status" value="1"/>
</dbReference>
<evidence type="ECO:0000313" key="2">
    <source>
        <dbReference type="EMBL" id="KDR79820.1"/>
    </source>
</evidence>
<organism evidence="2 3">
    <name type="scientific">Galerina marginata (strain CBS 339.88)</name>
    <dbReference type="NCBI Taxonomy" id="685588"/>
    <lineage>
        <taxon>Eukaryota</taxon>
        <taxon>Fungi</taxon>
        <taxon>Dikarya</taxon>
        <taxon>Basidiomycota</taxon>
        <taxon>Agaricomycotina</taxon>
        <taxon>Agaricomycetes</taxon>
        <taxon>Agaricomycetidae</taxon>
        <taxon>Agaricales</taxon>
        <taxon>Agaricineae</taxon>
        <taxon>Strophariaceae</taxon>
        <taxon>Galerina</taxon>
    </lineage>
</organism>
<protein>
    <submittedName>
        <fullName evidence="2">Uncharacterized protein</fullName>
    </submittedName>
</protein>
<dbReference type="CDD" id="cd09917">
    <property type="entry name" value="F-box_SF"/>
    <property type="match status" value="1"/>
</dbReference>
<proteinExistence type="predicted"/>
<dbReference type="AlphaFoldDB" id="A0A067T9C9"/>
<dbReference type="EMBL" id="KL142372">
    <property type="protein sequence ID" value="KDR79820.1"/>
    <property type="molecule type" value="Genomic_DNA"/>
</dbReference>
<evidence type="ECO:0000256" key="1">
    <source>
        <dbReference type="SAM" id="MobiDB-lite"/>
    </source>
</evidence>
<dbReference type="OrthoDB" id="2891411at2759"/>
<feature type="region of interest" description="Disordered" evidence="1">
    <location>
        <begin position="1"/>
        <end position="43"/>
    </location>
</feature>
<gene>
    <name evidence="2" type="ORF">GALMADRAFT_1165011</name>
</gene>
<evidence type="ECO:0000313" key="3">
    <source>
        <dbReference type="Proteomes" id="UP000027222"/>
    </source>
</evidence>
<name>A0A067T9C9_GALM3</name>
<dbReference type="HOGENOM" id="CLU_063711_1_0_1"/>
<sequence>MEDRPRRMVTRSKVLKVQKDRPSTNRPLTTRTNKKAKSARPEKIEVKDGARINTRGLPMLPDELLLEIMSFLPPKSDLLSMELTDPRDLAQDASDYAAKRDTLMALTQTCRNLRRFFRPYIWSRIEVHHGIRVGEAVSAVWNRGSTSANIGRMLNAELVRQLEIVTVRDPSLAKSVKFLNVEVRDYSIPTVLAELARCMTLFPNLHSVKLDISSSKPMAVKLVGEAFSSYLYPQVHLALVSGWGIRFLRRCPSLRLANFVGHGIRESTDYALAGQLMGACPRLENLKVSIGAMESLGHEFMQAFRHLRIVDLDFHSFNHDLTKSRCSAR</sequence>